<feature type="domain" description="LIM zinc-binding" evidence="11">
    <location>
        <begin position="36"/>
        <end position="96"/>
    </location>
</feature>
<evidence type="ECO:0000256" key="7">
    <source>
        <dbReference type="ARBA" id="ARBA00040500"/>
    </source>
</evidence>
<accession>A0A8B9HTT8</accession>
<evidence type="ECO:0000256" key="2">
    <source>
        <dbReference type="ARBA" id="ARBA00022723"/>
    </source>
</evidence>
<evidence type="ECO:0000256" key="4">
    <source>
        <dbReference type="ARBA" id="ARBA00022833"/>
    </source>
</evidence>
<evidence type="ECO:0000256" key="3">
    <source>
        <dbReference type="ARBA" id="ARBA00022737"/>
    </source>
</evidence>
<dbReference type="PROSITE" id="PS50023">
    <property type="entry name" value="LIM_DOMAIN_2"/>
    <property type="match status" value="1"/>
</dbReference>
<name>A0A8B9HTT8_ASTMX</name>
<evidence type="ECO:0000256" key="6">
    <source>
        <dbReference type="ARBA" id="ARBA00023242"/>
    </source>
</evidence>
<dbReference type="GO" id="GO:0046872">
    <property type="term" value="F:metal ion binding"/>
    <property type="evidence" value="ECO:0007669"/>
    <property type="project" value="UniProtKB-KW"/>
</dbReference>
<dbReference type="Ensembl" id="ENSAMXT00005018980.1">
    <property type="protein sequence ID" value="ENSAMXP00005017175.1"/>
    <property type="gene ID" value="ENSAMXG00005008972.1"/>
</dbReference>
<protein>
    <recommendedName>
        <fullName evidence="7">Cysteine and glycine-rich protein 1</fullName>
    </recommendedName>
    <alternativeName>
        <fullName evidence="8">Cysteine-rich protein 1</fullName>
    </alternativeName>
</protein>
<keyword evidence="5 9" id="KW-0440">LIM domain</keyword>
<keyword evidence="3" id="KW-0677">Repeat</keyword>
<keyword evidence="6" id="KW-0539">Nucleus</keyword>
<dbReference type="GO" id="GO:0030018">
    <property type="term" value="C:Z disc"/>
    <property type="evidence" value="ECO:0007669"/>
    <property type="project" value="TreeGrafter"/>
</dbReference>
<evidence type="ECO:0000259" key="11">
    <source>
        <dbReference type="PROSITE" id="PS50023"/>
    </source>
</evidence>
<dbReference type="GO" id="GO:0008307">
    <property type="term" value="F:structural constituent of muscle"/>
    <property type="evidence" value="ECO:0007669"/>
    <property type="project" value="TreeGrafter"/>
</dbReference>
<keyword evidence="4 9" id="KW-0862">Zinc</keyword>
<evidence type="ECO:0000313" key="13">
    <source>
        <dbReference type="Proteomes" id="UP000694621"/>
    </source>
</evidence>
<organism evidence="12 13">
    <name type="scientific">Astyanax mexicanus</name>
    <name type="common">Blind cave fish</name>
    <name type="synonym">Astyanax fasciatus mexicanus</name>
    <dbReference type="NCBI Taxonomy" id="7994"/>
    <lineage>
        <taxon>Eukaryota</taxon>
        <taxon>Metazoa</taxon>
        <taxon>Chordata</taxon>
        <taxon>Craniata</taxon>
        <taxon>Vertebrata</taxon>
        <taxon>Euteleostomi</taxon>
        <taxon>Actinopterygii</taxon>
        <taxon>Neopterygii</taxon>
        <taxon>Teleostei</taxon>
        <taxon>Ostariophysi</taxon>
        <taxon>Characiformes</taxon>
        <taxon>Characoidei</taxon>
        <taxon>Acestrorhamphidae</taxon>
        <taxon>Acestrorhamphinae</taxon>
        <taxon>Astyanax</taxon>
    </lineage>
</organism>
<dbReference type="SMART" id="SM00132">
    <property type="entry name" value="LIM"/>
    <property type="match status" value="1"/>
</dbReference>
<evidence type="ECO:0000256" key="1">
    <source>
        <dbReference type="ARBA" id="ARBA00004123"/>
    </source>
</evidence>
<dbReference type="GO" id="GO:0045214">
    <property type="term" value="P:sarcomere organization"/>
    <property type="evidence" value="ECO:0007669"/>
    <property type="project" value="TreeGrafter"/>
</dbReference>
<evidence type="ECO:0000256" key="10">
    <source>
        <dbReference type="SAM" id="MobiDB-lite"/>
    </source>
</evidence>
<dbReference type="CDD" id="cd09403">
    <property type="entry name" value="LIM2_CRP"/>
    <property type="match status" value="1"/>
</dbReference>
<dbReference type="InterPro" id="IPR001781">
    <property type="entry name" value="Znf_LIM"/>
</dbReference>
<dbReference type="Gene3D" id="2.10.110.10">
    <property type="entry name" value="Cysteine Rich Protein"/>
    <property type="match status" value="1"/>
</dbReference>
<feature type="region of interest" description="Disordered" evidence="10">
    <location>
        <begin position="1"/>
        <end position="28"/>
    </location>
</feature>
<dbReference type="PROSITE" id="PS00478">
    <property type="entry name" value="LIM_DOMAIN_1"/>
    <property type="match status" value="1"/>
</dbReference>
<evidence type="ECO:0000256" key="8">
    <source>
        <dbReference type="ARBA" id="ARBA00042751"/>
    </source>
</evidence>
<dbReference type="Proteomes" id="UP000694621">
    <property type="component" value="Unplaced"/>
</dbReference>
<dbReference type="GO" id="GO:0005634">
    <property type="term" value="C:nucleus"/>
    <property type="evidence" value="ECO:0007669"/>
    <property type="project" value="UniProtKB-SubCell"/>
</dbReference>
<comment type="subcellular location">
    <subcellularLocation>
        <location evidence="1">Nucleus</location>
    </subcellularLocation>
</comment>
<dbReference type="Pfam" id="PF00412">
    <property type="entry name" value="LIM"/>
    <property type="match status" value="1"/>
</dbReference>
<feature type="compositionally biased region" description="Basic and acidic residues" evidence="10">
    <location>
        <begin position="81"/>
        <end position="90"/>
    </location>
</feature>
<dbReference type="PANTHER" id="PTHR24215">
    <property type="entry name" value="RHO-GTPASE-ACTIVATING PROTEIN LRG1"/>
    <property type="match status" value="1"/>
</dbReference>
<dbReference type="GO" id="GO:0042805">
    <property type="term" value="F:actinin binding"/>
    <property type="evidence" value="ECO:0007669"/>
    <property type="project" value="TreeGrafter"/>
</dbReference>
<feature type="region of interest" description="Disordered" evidence="10">
    <location>
        <begin position="81"/>
        <end position="100"/>
    </location>
</feature>
<feature type="compositionally biased region" description="Polar residues" evidence="10">
    <location>
        <begin position="91"/>
        <end position="100"/>
    </location>
</feature>
<reference evidence="12" key="1">
    <citation type="submission" date="2025-08" db="UniProtKB">
        <authorList>
            <consortium name="Ensembl"/>
        </authorList>
    </citation>
    <scope>IDENTIFICATION</scope>
</reference>
<evidence type="ECO:0000256" key="5">
    <source>
        <dbReference type="ARBA" id="ARBA00023038"/>
    </source>
</evidence>
<keyword evidence="2 9" id="KW-0479">Metal-binding</keyword>
<proteinExistence type="predicted"/>
<dbReference type="OrthoDB" id="8062037at2759"/>
<dbReference type="SUPFAM" id="SSF57716">
    <property type="entry name" value="Glucocorticoid receptor-like (DNA-binding domain)"/>
    <property type="match status" value="1"/>
</dbReference>
<dbReference type="FunFam" id="2.10.110.10:FF:000124">
    <property type="entry name" value="Cysteine and glycine-rich protein 1a"/>
    <property type="match status" value="1"/>
</dbReference>
<dbReference type="GO" id="GO:0060537">
    <property type="term" value="P:muscle tissue development"/>
    <property type="evidence" value="ECO:0007669"/>
    <property type="project" value="TreeGrafter"/>
</dbReference>
<evidence type="ECO:0000313" key="12">
    <source>
        <dbReference type="Ensembl" id="ENSAMXP00005017175.1"/>
    </source>
</evidence>
<sequence>NIPQPTFSAIITHAQPHQPTNNPNSSKFAQRCGGSEICPRCSKAVYAAEKVIGAGNSWHRSCFRCAKCGKGLESTTLADKDGEIYSEKNKNTGPNATNFL</sequence>
<dbReference type="AlphaFoldDB" id="A0A8B9HTT8"/>
<evidence type="ECO:0000256" key="9">
    <source>
        <dbReference type="PROSITE-ProRule" id="PRU00125"/>
    </source>
</evidence>
<dbReference type="PANTHER" id="PTHR24215:SF23">
    <property type="entry name" value="CYSTEINE AND GLYCINE-RICH PROTEIN 1"/>
    <property type="match status" value="1"/>
</dbReference>